<evidence type="ECO:0000313" key="3">
    <source>
        <dbReference type="Proteomes" id="UP001229081"/>
    </source>
</evidence>
<gene>
    <name evidence="2" type="ORF">QXL92_10290</name>
</gene>
<dbReference type="InterPro" id="IPR041657">
    <property type="entry name" value="HTH_17"/>
</dbReference>
<dbReference type="SUPFAM" id="SSF46955">
    <property type="entry name" value="Putative DNA-binding domain"/>
    <property type="match status" value="2"/>
</dbReference>
<feature type="domain" description="Helix-turn-helix" evidence="1">
    <location>
        <begin position="182"/>
        <end position="232"/>
    </location>
</feature>
<dbReference type="AlphaFoldDB" id="A0AAJ1S579"/>
<accession>A0AAJ1S579</accession>
<reference evidence="2" key="1">
    <citation type="submission" date="2023-06" db="EMBL/GenBank/DDBJ databases">
        <title>Identification of two novel mycobacterium reveal diversities and complexities of Mycobacterium gordonae clade.</title>
        <authorList>
            <person name="Matsumoto Y."/>
            <person name="Nakamura S."/>
            <person name="Motooka D."/>
            <person name="Fukushima K."/>
        </authorList>
    </citation>
    <scope>NUCLEOTIDE SEQUENCE</scope>
    <source>
        <strain evidence="2">TY812</strain>
    </source>
</reference>
<dbReference type="Gene3D" id="1.10.1660.10">
    <property type="match status" value="1"/>
</dbReference>
<dbReference type="RefSeq" id="WP_306255158.1">
    <property type="nucleotide sequence ID" value="NZ_JAUFSA010000001.1"/>
</dbReference>
<dbReference type="InterPro" id="IPR009061">
    <property type="entry name" value="DNA-bd_dom_put_sf"/>
</dbReference>
<organism evidence="2 3">
    <name type="scientific">Mycobacterium paragordonae</name>
    <dbReference type="NCBI Taxonomy" id="1389713"/>
    <lineage>
        <taxon>Bacteria</taxon>
        <taxon>Bacillati</taxon>
        <taxon>Actinomycetota</taxon>
        <taxon>Actinomycetes</taxon>
        <taxon>Mycobacteriales</taxon>
        <taxon>Mycobacteriaceae</taxon>
        <taxon>Mycobacterium</taxon>
    </lineage>
</organism>
<sequence length="234" mass="24988">MSGDPGSIKAMALCGQCGHFASVHHGGGQGRPGGSSCATTDCDCVKFVELSDARVPLGNGNLTPAEVAQLTGLSVHTLSYWRQSGQGPKTIKAGTRTLYRREDVERWLADVDGRSEPSPARASGWFEKAVEAANRIDPAHTAPWKLASTYALVAIAETLLLQSTHKPARLPVASASQTSGDLLTVADVAAITRLSVGTLRYWRHTGTGGPPSVKLGRRVLYRRTDVETWLKEAQ</sequence>
<dbReference type="Proteomes" id="UP001229081">
    <property type="component" value="Unassembled WGS sequence"/>
</dbReference>
<evidence type="ECO:0000313" key="2">
    <source>
        <dbReference type="EMBL" id="MDP7735129.1"/>
    </source>
</evidence>
<evidence type="ECO:0000259" key="1">
    <source>
        <dbReference type="Pfam" id="PF12728"/>
    </source>
</evidence>
<proteinExistence type="predicted"/>
<comment type="caution">
    <text evidence="2">The sequence shown here is derived from an EMBL/GenBank/DDBJ whole genome shotgun (WGS) entry which is preliminary data.</text>
</comment>
<dbReference type="Pfam" id="PF12728">
    <property type="entry name" value="HTH_17"/>
    <property type="match status" value="2"/>
</dbReference>
<protein>
    <submittedName>
        <fullName evidence="2">Helix-turn-helix domain-containing protein</fullName>
    </submittedName>
</protein>
<name>A0AAJ1S579_9MYCO</name>
<dbReference type="EMBL" id="JAUFSA010000001">
    <property type="protein sequence ID" value="MDP7735129.1"/>
    <property type="molecule type" value="Genomic_DNA"/>
</dbReference>
<feature type="domain" description="Helix-turn-helix" evidence="1">
    <location>
        <begin position="62"/>
        <end position="109"/>
    </location>
</feature>